<dbReference type="PANTHER" id="PTHR10328">
    <property type="entry name" value="PROTEIN MAX MYC-ASSOCIATED FACTOR X"/>
    <property type="match status" value="1"/>
</dbReference>
<dbReference type="PANTHER" id="PTHR10328:SF12">
    <property type="entry name" value="CARBOHYDRATE-RESPONSIVE ELEMENT-BINDING PROTEIN"/>
    <property type="match status" value="1"/>
</dbReference>
<dbReference type="Gene3D" id="4.10.280.10">
    <property type="entry name" value="Helix-loop-helix DNA-binding domain"/>
    <property type="match status" value="1"/>
</dbReference>
<dbReference type="InterPro" id="IPR011598">
    <property type="entry name" value="bHLH_dom"/>
</dbReference>
<dbReference type="SMART" id="SM00353">
    <property type="entry name" value="HLH"/>
    <property type="match status" value="1"/>
</dbReference>
<comment type="caution">
    <text evidence="4">The sequence shown here is derived from an EMBL/GenBank/DDBJ whole genome shotgun (WGS) entry which is preliminary data.</text>
</comment>
<protein>
    <recommendedName>
        <fullName evidence="3">BHLH domain-containing protein</fullName>
    </recommendedName>
</protein>
<name>A0A8H7R024_9FUNG</name>
<keyword evidence="1" id="KW-0238">DNA-binding</keyword>
<dbReference type="AlphaFoldDB" id="A0A8H7R024"/>
<feature type="domain" description="BHLH" evidence="3">
    <location>
        <begin position="73"/>
        <end position="124"/>
    </location>
</feature>
<proteinExistence type="predicted"/>
<dbReference type="InterPro" id="IPR036638">
    <property type="entry name" value="HLH_DNA-bd_sf"/>
</dbReference>
<dbReference type="GO" id="GO:0003677">
    <property type="term" value="F:DNA binding"/>
    <property type="evidence" value="ECO:0007669"/>
    <property type="project" value="UniProtKB-KW"/>
</dbReference>
<dbReference type="GO" id="GO:0046983">
    <property type="term" value="F:protein dimerization activity"/>
    <property type="evidence" value="ECO:0007669"/>
    <property type="project" value="InterPro"/>
</dbReference>
<dbReference type="Proteomes" id="UP000603453">
    <property type="component" value="Unassembled WGS sequence"/>
</dbReference>
<evidence type="ECO:0000313" key="4">
    <source>
        <dbReference type="EMBL" id="KAG2201974.1"/>
    </source>
</evidence>
<dbReference type="GO" id="GO:0045944">
    <property type="term" value="P:positive regulation of transcription by RNA polymerase II"/>
    <property type="evidence" value="ECO:0007669"/>
    <property type="project" value="TreeGrafter"/>
</dbReference>
<dbReference type="GO" id="GO:0090575">
    <property type="term" value="C:RNA polymerase II transcription regulator complex"/>
    <property type="evidence" value="ECO:0007669"/>
    <property type="project" value="TreeGrafter"/>
</dbReference>
<sequence>MNDTYFFPAYSEKMNDYDAYLLQPIDYQYMTTNLLQPVVVASQTERVDKYLPEFHQYSKETYEKKRNKKEMVSRRRVHIQSEQRRRAQIKDGFDALREHLPACVGKKMSKVALLHSTVQHLQHFEKSQRTIKLELQRLIEDNEKLKAQLNMIQTPSLSPFCDYK</sequence>
<evidence type="ECO:0000259" key="3">
    <source>
        <dbReference type="PROSITE" id="PS50888"/>
    </source>
</evidence>
<dbReference type="SUPFAM" id="SSF47459">
    <property type="entry name" value="HLH, helix-loop-helix DNA-binding domain"/>
    <property type="match status" value="1"/>
</dbReference>
<dbReference type="Pfam" id="PF00010">
    <property type="entry name" value="HLH"/>
    <property type="match status" value="1"/>
</dbReference>
<dbReference type="EMBL" id="JAEPRD010000066">
    <property type="protein sequence ID" value="KAG2201974.1"/>
    <property type="molecule type" value="Genomic_DNA"/>
</dbReference>
<accession>A0A8H7R024</accession>
<evidence type="ECO:0000256" key="1">
    <source>
        <dbReference type="ARBA" id="ARBA00023125"/>
    </source>
</evidence>
<reference evidence="4" key="1">
    <citation type="submission" date="2020-12" db="EMBL/GenBank/DDBJ databases">
        <title>Metabolic potential, ecology and presence of endohyphal bacteria is reflected in genomic diversity of Mucoromycotina.</title>
        <authorList>
            <person name="Muszewska A."/>
            <person name="Okrasinska A."/>
            <person name="Steczkiewicz K."/>
            <person name="Drgas O."/>
            <person name="Orlowska M."/>
            <person name="Perlinska-Lenart U."/>
            <person name="Aleksandrzak-Piekarczyk T."/>
            <person name="Szatraj K."/>
            <person name="Zielenkiewicz U."/>
            <person name="Pilsyk S."/>
            <person name="Malc E."/>
            <person name="Mieczkowski P."/>
            <person name="Kruszewska J.S."/>
            <person name="Biernat P."/>
            <person name="Pawlowska J."/>
        </authorList>
    </citation>
    <scope>NUCLEOTIDE SEQUENCE</scope>
    <source>
        <strain evidence="4">WA0000017839</strain>
    </source>
</reference>
<evidence type="ECO:0000256" key="2">
    <source>
        <dbReference type="ARBA" id="ARBA00023242"/>
    </source>
</evidence>
<gene>
    <name evidence="4" type="ORF">INT47_000513</name>
</gene>
<organism evidence="4 5">
    <name type="scientific">Mucor saturninus</name>
    <dbReference type="NCBI Taxonomy" id="64648"/>
    <lineage>
        <taxon>Eukaryota</taxon>
        <taxon>Fungi</taxon>
        <taxon>Fungi incertae sedis</taxon>
        <taxon>Mucoromycota</taxon>
        <taxon>Mucoromycotina</taxon>
        <taxon>Mucoromycetes</taxon>
        <taxon>Mucorales</taxon>
        <taxon>Mucorineae</taxon>
        <taxon>Mucoraceae</taxon>
        <taxon>Mucor</taxon>
    </lineage>
</organism>
<keyword evidence="2" id="KW-0539">Nucleus</keyword>
<evidence type="ECO:0000313" key="5">
    <source>
        <dbReference type="Proteomes" id="UP000603453"/>
    </source>
</evidence>
<keyword evidence="5" id="KW-1185">Reference proteome</keyword>
<dbReference type="OrthoDB" id="5778525at2759"/>
<dbReference type="PROSITE" id="PS50888">
    <property type="entry name" value="BHLH"/>
    <property type="match status" value="1"/>
</dbReference>
<dbReference type="GO" id="GO:0003700">
    <property type="term" value="F:DNA-binding transcription factor activity"/>
    <property type="evidence" value="ECO:0007669"/>
    <property type="project" value="TreeGrafter"/>
</dbReference>